<comment type="caution">
    <text evidence="1">The sequence shown here is derived from an EMBL/GenBank/DDBJ whole genome shotgun (WGS) entry which is preliminary data.</text>
</comment>
<evidence type="ECO:0000313" key="2">
    <source>
        <dbReference type="Proteomes" id="UP001566331"/>
    </source>
</evidence>
<accession>A0ABV4HYN7</accession>
<dbReference type="RefSeq" id="WP_370565832.1">
    <property type="nucleotide sequence ID" value="NZ_JBFWIB010000029.1"/>
</dbReference>
<keyword evidence="2" id="KW-1185">Reference proteome</keyword>
<dbReference type="Proteomes" id="UP001566331">
    <property type="component" value="Unassembled WGS sequence"/>
</dbReference>
<sequence length="139" mass="15948">MHFSLLWSYFEAEALHANGSSNAVTAWVRELHRQGKLNPATFSPAIGYFKDRYFQGGHYTHRFDSLHLRANDSPDLVKAVLSGDNHDPVDSIVALFIIIYRFRNNYFHGPKWAYNLQGQLRNFTVANDSLMAAMDAWRA</sequence>
<organism evidence="1 2">
    <name type="scientific">Luteimonas salinilitoris</name>
    <dbReference type="NCBI Taxonomy" id="3237697"/>
    <lineage>
        <taxon>Bacteria</taxon>
        <taxon>Pseudomonadati</taxon>
        <taxon>Pseudomonadota</taxon>
        <taxon>Gammaproteobacteria</taxon>
        <taxon>Lysobacterales</taxon>
        <taxon>Lysobacteraceae</taxon>
        <taxon>Luteimonas</taxon>
    </lineage>
</organism>
<name>A0ABV4HYN7_9GAMM</name>
<gene>
    <name evidence="1" type="ORF">AB6713_19700</name>
</gene>
<dbReference type="EMBL" id="JBFWIC010000052">
    <property type="protein sequence ID" value="MEZ0476807.1"/>
    <property type="molecule type" value="Genomic_DNA"/>
</dbReference>
<proteinExistence type="predicted"/>
<protein>
    <submittedName>
        <fullName evidence="1">Uncharacterized protein</fullName>
    </submittedName>
</protein>
<reference evidence="1 2" key="1">
    <citation type="submission" date="2024-07" db="EMBL/GenBank/DDBJ databases">
        <title>Luteimonas salilacus sp. nov., isolated from the shore soil of Salt Lake in Tibet of China.</title>
        <authorList>
            <person name="Zhang X."/>
            <person name="Li A."/>
        </authorList>
    </citation>
    <scope>NUCLEOTIDE SEQUENCE [LARGE SCALE GENOMIC DNA]</scope>
    <source>
        <strain evidence="1 2">B3-2-R+30</strain>
    </source>
</reference>
<evidence type="ECO:0000313" key="1">
    <source>
        <dbReference type="EMBL" id="MEZ0476807.1"/>
    </source>
</evidence>